<feature type="compositionally biased region" description="Basic residues" evidence="1">
    <location>
        <begin position="49"/>
        <end position="62"/>
    </location>
</feature>
<protein>
    <submittedName>
        <fullName evidence="2">Uncharacterized protein</fullName>
    </submittedName>
</protein>
<evidence type="ECO:0000256" key="1">
    <source>
        <dbReference type="SAM" id="MobiDB-lite"/>
    </source>
</evidence>
<feature type="region of interest" description="Disordered" evidence="1">
    <location>
        <begin position="82"/>
        <end position="120"/>
    </location>
</feature>
<keyword evidence="3" id="KW-1185">Reference proteome</keyword>
<reference evidence="2 3" key="1">
    <citation type="submission" date="2018-10" db="EMBL/GenBank/DDBJ databases">
        <title>Genome assembly for a Yunnan-Guizhou Plateau 3E fish, Anabarilius grahami (Regan), and its evolutionary and genetic applications.</title>
        <authorList>
            <person name="Jiang W."/>
        </authorList>
    </citation>
    <scope>NUCLEOTIDE SEQUENCE [LARGE SCALE GENOMIC DNA]</scope>
    <source>
        <strain evidence="2">AG-KIZ</strain>
        <tissue evidence="2">Muscle</tissue>
    </source>
</reference>
<sequence>MRDGFSQRERHGLRLGATVEKTIWDPHRVTHMEPSLNPVLKDATEYRPGARRSARRLPKGNRRTQQGLPVGTLWSKRVHVAQQADTKPGPLRASDLSGTKGTTGVPAVGQRGGTQGRGSGGSLCEAARSGITVCWATLTWFHGWTEGAVKSLATRCLTEEGDESGEALTLTSRKNGFSALKGAPYRP</sequence>
<proteinExistence type="predicted"/>
<dbReference type="AlphaFoldDB" id="A0A3N0Z2R2"/>
<organism evidence="2 3">
    <name type="scientific">Anabarilius grahami</name>
    <name type="common">Kanglang fish</name>
    <name type="synonym">Barilius grahami</name>
    <dbReference type="NCBI Taxonomy" id="495550"/>
    <lineage>
        <taxon>Eukaryota</taxon>
        <taxon>Metazoa</taxon>
        <taxon>Chordata</taxon>
        <taxon>Craniata</taxon>
        <taxon>Vertebrata</taxon>
        <taxon>Euteleostomi</taxon>
        <taxon>Actinopterygii</taxon>
        <taxon>Neopterygii</taxon>
        <taxon>Teleostei</taxon>
        <taxon>Ostariophysi</taxon>
        <taxon>Cypriniformes</taxon>
        <taxon>Xenocyprididae</taxon>
        <taxon>Xenocypridinae</taxon>
        <taxon>Xenocypridinae incertae sedis</taxon>
        <taxon>Anabarilius</taxon>
    </lineage>
</organism>
<feature type="compositionally biased region" description="Gly residues" evidence="1">
    <location>
        <begin position="110"/>
        <end position="120"/>
    </location>
</feature>
<gene>
    <name evidence="2" type="ORF">DPX16_11648</name>
</gene>
<name>A0A3N0Z2R2_ANAGA</name>
<evidence type="ECO:0000313" key="3">
    <source>
        <dbReference type="Proteomes" id="UP000281406"/>
    </source>
</evidence>
<dbReference type="Proteomes" id="UP000281406">
    <property type="component" value="Unassembled WGS sequence"/>
</dbReference>
<feature type="region of interest" description="Disordered" evidence="1">
    <location>
        <begin position="46"/>
        <end position="67"/>
    </location>
</feature>
<evidence type="ECO:0000313" key="2">
    <source>
        <dbReference type="EMBL" id="ROL52543.1"/>
    </source>
</evidence>
<dbReference type="EMBL" id="RJVU01015164">
    <property type="protein sequence ID" value="ROL52543.1"/>
    <property type="molecule type" value="Genomic_DNA"/>
</dbReference>
<accession>A0A3N0Z2R2</accession>
<comment type="caution">
    <text evidence="2">The sequence shown here is derived from an EMBL/GenBank/DDBJ whole genome shotgun (WGS) entry which is preliminary data.</text>
</comment>